<dbReference type="AlphaFoldDB" id="Q5UF27"/>
<feature type="domain" description="Hcy-binding" evidence="8">
    <location>
        <begin position="3"/>
        <end position="295"/>
    </location>
</feature>
<evidence type="ECO:0000256" key="6">
    <source>
        <dbReference type="ARBA" id="ARBA00023285"/>
    </source>
</evidence>
<keyword evidence="3 7" id="KW-0808">Transferase</keyword>
<dbReference type="Gene3D" id="3.20.20.330">
    <property type="entry name" value="Homocysteine-binding-like domain"/>
    <property type="match status" value="1"/>
</dbReference>
<evidence type="ECO:0000256" key="3">
    <source>
        <dbReference type="ARBA" id="ARBA00022679"/>
    </source>
</evidence>
<reference evidence="9" key="1">
    <citation type="submission" date="2004-09" db="EMBL/GenBank/DDBJ databases">
        <title>SAR116.</title>
        <authorList>
            <person name="Sabehi G."/>
            <person name="Beja O."/>
        </authorList>
    </citation>
    <scope>NUCLEOTIDE SEQUENCE</scope>
</reference>
<keyword evidence="2 7" id="KW-0489">Methyltransferase</keyword>
<name>Q5UF27_9PROT</name>
<dbReference type="InterPro" id="IPR050554">
    <property type="entry name" value="Met_Synthase/Corrinoid"/>
</dbReference>
<comment type="cofactor">
    <cofactor evidence="7">
        <name>Zn(2+)</name>
        <dbReference type="ChEBI" id="CHEBI:29105"/>
    </cofactor>
</comment>
<evidence type="ECO:0000259" key="8">
    <source>
        <dbReference type="PROSITE" id="PS50970"/>
    </source>
</evidence>
<dbReference type="PANTHER" id="PTHR45833">
    <property type="entry name" value="METHIONINE SYNTHASE"/>
    <property type="match status" value="1"/>
</dbReference>
<evidence type="ECO:0000256" key="7">
    <source>
        <dbReference type="PROSITE-ProRule" id="PRU00333"/>
    </source>
</evidence>
<proteinExistence type="inferred from homology"/>
<protein>
    <submittedName>
        <fullName evidence="9">Predicted methionine synthase I</fullName>
    </submittedName>
</protein>
<dbReference type="Pfam" id="PF02574">
    <property type="entry name" value="S-methyl_trans"/>
    <property type="match status" value="1"/>
</dbReference>
<dbReference type="GO" id="GO:0046872">
    <property type="term" value="F:metal ion binding"/>
    <property type="evidence" value="ECO:0007669"/>
    <property type="project" value="UniProtKB-KW"/>
</dbReference>
<evidence type="ECO:0000256" key="1">
    <source>
        <dbReference type="ARBA" id="ARBA00010398"/>
    </source>
</evidence>
<dbReference type="NCBIfam" id="NF005718">
    <property type="entry name" value="PRK07534.1"/>
    <property type="match status" value="1"/>
</dbReference>
<feature type="binding site" evidence="7">
    <location>
        <position position="281"/>
    </location>
    <ligand>
        <name>Zn(2+)</name>
        <dbReference type="ChEBI" id="CHEBI:29105"/>
    </ligand>
</feature>
<dbReference type="InterPro" id="IPR036589">
    <property type="entry name" value="HCY_dom_sf"/>
</dbReference>
<dbReference type="GO" id="GO:0050667">
    <property type="term" value="P:homocysteine metabolic process"/>
    <property type="evidence" value="ECO:0007669"/>
    <property type="project" value="TreeGrafter"/>
</dbReference>
<keyword evidence="7" id="KW-0862">Zinc</keyword>
<dbReference type="GO" id="GO:0046653">
    <property type="term" value="P:tetrahydrofolate metabolic process"/>
    <property type="evidence" value="ECO:0007669"/>
    <property type="project" value="TreeGrafter"/>
</dbReference>
<comment type="similarity">
    <text evidence="1">Belongs to the vitamin-B12 dependent methionine synthase family.</text>
</comment>
<accession>Q5UF27</accession>
<dbReference type="GO" id="GO:0005829">
    <property type="term" value="C:cytosol"/>
    <property type="evidence" value="ECO:0007669"/>
    <property type="project" value="TreeGrafter"/>
</dbReference>
<feature type="binding site" evidence="7">
    <location>
        <position position="214"/>
    </location>
    <ligand>
        <name>Zn(2+)</name>
        <dbReference type="ChEBI" id="CHEBI:29105"/>
    </ligand>
</feature>
<dbReference type="SUPFAM" id="SSF82282">
    <property type="entry name" value="Homocysteine S-methyltransferase"/>
    <property type="match status" value="1"/>
</dbReference>
<dbReference type="GO" id="GO:0032259">
    <property type="term" value="P:methylation"/>
    <property type="evidence" value="ECO:0007669"/>
    <property type="project" value="UniProtKB-KW"/>
</dbReference>
<dbReference type="PANTHER" id="PTHR45833:SF1">
    <property type="entry name" value="METHIONINE SYNTHASE"/>
    <property type="match status" value="1"/>
</dbReference>
<evidence type="ECO:0000256" key="4">
    <source>
        <dbReference type="ARBA" id="ARBA00022691"/>
    </source>
</evidence>
<feature type="binding site" evidence="7">
    <location>
        <position position="280"/>
    </location>
    <ligand>
        <name>Zn(2+)</name>
        <dbReference type="ChEBI" id="CHEBI:29105"/>
    </ligand>
</feature>
<evidence type="ECO:0000256" key="5">
    <source>
        <dbReference type="ARBA" id="ARBA00022723"/>
    </source>
</evidence>
<dbReference type="InterPro" id="IPR003726">
    <property type="entry name" value="HCY_dom"/>
</dbReference>
<dbReference type="GO" id="GO:0008705">
    <property type="term" value="F:methionine synthase activity"/>
    <property type="evidence" value="ECO:0007669"/>
    <property type="project" value="TreeGrafter"/>
</dbReference>
<evidence type="ECO:0000313" key="9">
    <source>
        <dbReference type="EMBL" id="AAV31660.1"/>
    </source>
</evidence>
<keyword evidence="5 7" id="KW-0479">Metal-binding</keyword>
<keyword evidence="4" id="KW-0949">S-adenosyl-L-methionine</keyword>
<sequence length="339" mass="35589">MHNPLSNLINAKGWCVADGATGTNLFNRGLETGYPPELWSVERPDDVLWLHNGFLQAGSDLILTNSFGGTGFRLKLHNAQDRTQALNIAAAKLARKAVDTHFGATGKKAVVAGSIGPTGELFEPLGSLTHSSAIAGFSEQADALAEGGVDVLWIETMSCNEEVAAAIEAAKATGLPICATMTFDTASRSMMGVMPADFAEFVRGLGVDFVGANCGIGPAELLHSVRGILAASGSLPVVAKGNCGIPAYVDGAIHYHGTPELMAEYALFARDAGAKIIGGCCGTSPAHVEAMVAALDKTPLRDFDEVAMVAALGEAWANVNIEHSGEDDRRKRRSRRRQT</sequence>
<organism evidence="9">
    <name type="scientific">uncultured alpha proteobacterium EBAC2C11</name>
    <dbReference type="NCBI Taxonomy" id="295349"/>
    <lineage>
        <taxon>Bacteria</taxon>
        <taxon>Pseudomonadati</taxon>
        <taxon>Pseudomonadota</taxon>
        <taxon>Alphaproteobacteria</taxon>
        <taxon>Candidatus Puniceispirillales</taxon>
        <taxon>environmental samples</taxon>
    </lineage>
</organism>
<gene>
    <name evidence="9" type="ORF">Red2C11_10</name>
</gene>
<keyword evidence="6" id="KW-0170">Cobalt</keyword>
<dbReference type="EMBL" id="AY744399">
    <property type="protein sequence ID" value="AAV31660.1"/>
    <property type="molecule type" value="Genomic_DNA"/>
</dbReference>
<dbReference type="PROSITE" id="PS50970">
    <property type="entry name" value="HCY"/>
    <property type="match status" value="1"/>
</dbReference>
<evidence type="ECO:0000256" key="2">
    <source>
        <dbReference type="ARBA" id="ARBA00022603"/>
    </source>
</evidence>